<dbReference type="AlphaFoldDB" id="A0A0N0U6M7"/>
<proteinExistence type="predicted"/>
<sequence>MNNNLRVPANHNTLLELRDRVEGENISVGFQWLRIFLSLNVILARVTQKIRPLQFVEAIGEPTAGRNDLQFSPCNFYKIY</sequence>
<evidence type="ECO:0000313" key="2">
    <source>
        <dbReference type="Proteomes" id="UP000053105"/>
    </source>
</evidence>
<dbReference type="EMBL" id="KQ435733">
    <property type="protein sequence ID" value="KOX77301.1"/>
    <property type="molecule type" value="Genomic_DNA"/>
</dbReference>
<gene>
    <name evidence="1" type="ORF">WN51_10907</name>
</gene>
<organism evidence="1 2">
    <name type="scientific">Melipona quadrifasciata</name>
    <dbReference type="NCBI Taxonomy" id="166423"/>
    <lineage>
        <taxon>Eukaryota</taxon>
        <taxon>Metazoa</taxon>
        <taxon>Ecdysozoa</taxon>
        <taxon>Arthropoda</taxon>
        <taxon>Hexapoda</taxon>
        <taxon>Insecta</taxon>
        <taxon>Pterygota</taxon>
        <taxon>Neoptera</taxon>
        <taxon>Endopterygota</taxon>
        <taxon>Hymenoptera</taxon>
        <taxon>Apocrita</taxon>
        <taxon>Aculeata</taxon>
        <taxon>Apoidea</taxon>
        <taxon>Anthophila</taxon>
        <taxon>Apidae</taxon>
        <taxon>Melipona</taxon>
    </lineage>
</organism>
<reference evidence="1 2" key="1">
    <citation type="submission" date="2015-07" db="EMBL/GenBank/DDBJ databases">
        <title>The genome of Melipona quadrifasciata.</title>
        <authorList>
            <person name="Pan H."/>
            <person name="Kapheim K."/>
        </authorList>
    </citation>
    <scope>NUCLEOTIDE SEQUENCE [LARGE SCALE GENOMIC DNA]</scope>
    <source>
        <strain evidence="1">0111107301</strain>
        <tissue evidence="1">Whole body</tissue>
    </source>
</reference>
<name>A0A0N0U6M7_9HYME</name>
<dbReference type="Proteomes" id="UP000053105">
    <property type="component" value="Unassembled WGS sequence"/>
</dbReference>
<protein>
    <submittedName>
        <fullName evidence="1">Uncharacterized protein</fullName>
    </submittedName>
</protein>
<accession>A0A0N0U6M7</accession>
<evidence type="ECO:0000313" key="1">
    <source>
        <dbReference type="EMBL" id="KOX77301.1"/>
    </source>
</evidence>
<keyword evidence="2" id="KW-1185">Reference proteome</keyword>